<accession>A0A5B9P7J5</accession>
<dbReference type="InterPro" id="IPR011053">
    <property type="entry name" value="Single_hybrid_motif"/>
</dbReference>
<dbReference type="KEGG" id="mff:MFFC18_10290"/>
<dbReference type="PANTHER" id="PTHR13325:SF3">
    <property type="entry name" value="MEMBRANE-BOUND TRANSCRIPTION FACTOR SITE-2 PROTEASE"/>
    <property type="match status" value="1"/>
</dbReference>
<dbReference type="STRING" id="980251.GCA_001642875_01911"/>
<feature type="transmembrane region" description="Helical" evidence="1">
    <location>
        <begin position="287"/>
        <end position="309"/>
    </location>
</feature>
<dbReference type="GO" id="GO:0031293">
    <property type="term" value="P:membrane protein intracellular domain proteolysis"/>
    <property type="evidence" value="ECO:0007669"/>
    <property type="project" value="TreeGrafter"/>
</dbReference>
<feature type="transmembrane region" description="Helical" evidence="1">
    <location>
        <begin position="393"/>
        <end position="413"/>
    </location>
</feature>
<proteinExistence type="predicted"/>
<dbReference type="OrthoDB" id="9759690at2"/>
<organism evidence="3 4">
    <name type="scientific">Mariniblastus fucicola</name>
    <dbReference type="NCBI Taxonomy" id="980251"/>
    <lineage>
        <taxon>Bacteria</taxon>
        <taxon>Pseudomonadati</taxon>
        <taxon>Planctomycetota</taxon>
        <taxon>Planctomycetia</taxon>
        <taxon>Pirellulales</taxon>
        <taxon>Pirellulaceae</taxon>
        <taxon>Mariniblastus</taxon>
    </lineage>
</organism>
<feature type="domain" description="Lipoyl-binding" evidence="2">
    <location>
        <begin position="476"/>
        <end position="509"/>
    </location>
</feature>
<dbReference type="GO" id="GO:0004222">
    <property type="term" value="F:metalloendopeptidase activity"/>
    <property type="evidence" value="ECO:0007669"/>
    <property type="project" value="InterPro"/>
</dbReference>
<dbReference type="Proteomes" id="UP000322214">
    <property type="component" value="Chromosome"/>
</dbReference>
<dbReference type="GO" id="GO:0005737">
    <property type="term" value="C:cytoplasm"/>
    <property type="evidence" value="ECO:0007669"/>
    <property type="project" value="TreeGrafter"/>
</dbReference>
<gene>
    <name evidence="3" type="ORF">MFFC18_10290</name>
</gene>
<dbReference type="AlphaFoldDB" id="A0A5B9P7J5"/>
<dbReference type="RefSeq" id="WP_075081811.1">
    <property type="nucleotide sequence ID" value="NZ_CP042912.1"/>
</dbReference>
<evidence type="ECO:0000259" key="2">
    <source>
        <dbReference type="Pfam" id="PF00364"/>
    </source>
</evidence>
<dbReference type="Pfam" id="PF00364">
    <property type="entry name" value="Biotin_lipoyl"/>
    <property type="match status" value="1"/>
</dbReference>
<dbReference type="InterPro" id="IPR001193">
    <property type="entry name" value="MBTPS2"/>
</dbReference>
<dbReference type="PANTHER" id="PTHR13325">
    <property type="entry name" value="PROTEASE M50 MEMBRANE-BOUND TRANSCRIPTION FACTOR SITE 2 PROTEASE"/>
    <property type="match status" value="1"/>
</dbReference>
<dbReference type="SUPFAM" id="SSF51230">
    <property type="entry name" value="Single hybrid motif"/>
    <property type="match status" value="1"/>
</dbReference>
<feature type="transmembrane region" description="Helical" evidence="1">
    <location>
        <begin position="434"/>
        <end position="453"/>
    </location>
</feature>
<evidence type="ECO:0000313" key="4">
    <source>
        <dbReference type="Proteomes" id="UP000322214"/>
    </source>
</evidence>
<evidence type="ECO:0000313" key="3">
    <source>
        <dbReference type="EMBL" id="QEG21175.1"/>
    </source>
</evidence>
<dbReference type="GO" id="GO:0016020">
    <property type="term" value="C:membrane"/>
    <property type="evidence" value="ECO:0007669"/>
    <property type="project" value="InterPro"/>
</dbReference>
<dbReference type="Gene3D" id="2.40.50.100">
    <property type="match status" value="1"/>
</dbReference>
<reference evidence="3 4" key="1">
    <citation type="submission" date="2019-08" db="EMBL/GenBank/DDBJ databases">
        <title>Deep-cultivation of Planctomycetes and their phenomic and genomic characterization uncovers novel biology.</title>
        <authorList>
            <person name="Wiegand S."/>
            <person name="Jogler M."/>
            <person name="Boedeker C."/>
            <person name="Pinto D."/>
            <person name="Vollmers J."/>
            <person name="Rivas-Marin E."/>
            <person name="Kohn T."/>
            <person name="Peeters S.H."/>
            <person name="Heuer A."/>
            <person name="Rast P."/>
            <person name="Oberbeckmann S."/>
            <person name="Bunk B."/>
            <person name="Jeske O."/>
            <person name="Meyerdierks A."/>
            <person name="Storesund J.E."/>
            <person name="Kallscheuer N."/>
            <person name="Luecker S."/>
            <person name="Lage O.M."/>
            <person name="Pohl T."/>
            <person name="Merkel B.J."/>
            <person name="Hornburger P."/>
            <person name="Mueller R.-W."/>
            <person name="Bruemmer F."/>
            <person name="Labrenz M."/>
            <person name="Spormann A.M."/>
            <person name="Op den Camp H."/>
            <person name="Overmann J."/>
            <person name="Amann R."/>
            <person name="Jetten M.S.M."/>
            <person name="Mascher T."/>
            <person name="Medema M.H."/>
            <person name="Devos D.P."/>
            <person name="Kaster A.-K."/>
            <person name="Ovreas L."/>
            <person name="Rohde M."/>
            <person name="Galperin M.Y."/>
            <person name="Jogler C."/>
        </authorList>
    </citation>
    <scope>NUCLEOTIDE SEQUENCE [LARGE SCALE GENOMIC DNA]</scope>
    <source>
        <strain evidence="3 4">FC18</strain>
    </source>
</reference>
<name>A0A5B9P7J5_9BACT</name>
<keyword evidence="1" id="KW-0472">Membrane</keyword>
<dbReference type="Gene3D" id="2.40.30.170">
    <property type="match status" value="1"/>
</dbReference>
<sequence length="746" mass="83992">MATVNQSSNVSSDRRPIALRLRPDLVIEVSNYQGEDSWVVKDPVALKYFQLREPEYFASQMLDGDTSAVEIRDALEAEFPELKITTETIHFLVNSLHKNGLLISDLPGQSEPLKQRRNKELKQKATQLLMSVMSIRFPGVDPEPFLNWLYPKVRFLFWPSTTLACVLLMVSATVLVLSNLNEFYSKLPEFGQFFNVRNMLFMGAIMIVTKSIHELGHGLMCKHFGGECHEIGFMLLVMTPAMYCNTSDSWLLPNKWHRIAIGAAGMYVEMVIAAVATFVWWHTHPGWLHYLALNTIFLCSVSTIVFNLNPLLRYDGYYMLSDYLEIPNLAQKSKTSMVNWLRVACLGMKPVQHRSLPKRRKWAFAAYSVASFFYRWFVMLMIFWFLIQIFEPYGLSVVAHAMIVMSLVGMIVIPMFKLTKFFLYPGRLREVKKLRLFISATLVAGLAAFLFSVPVSRNVTASFVLRPVDADQVFVVEPGKISELMKSPGETVSKGETIAILESDKLELEAEQLKGDLARETAVLATLKLANRERAGIGRQIAETSARIAKIRGRMEVQSRKESQLKLVAARDGQIIEAPNVAAPPANEFGAPLQRWSGTPLDPQNRNAFLEASTLFCIVGDPNQMQAMLVVDESDIKLVDVGQKVQLMLDEFPGERFEGEVINVSRDSLSELPRELSITNGGKVAVEPNQNGGESPLLTSYEVFVSLHGDHRHLLTGFRGNAKIEVSSLPLGQQLVRYVQTVINFR</sequence>
<keyword evidence="4" id="KW-1185">Reference proteome</keyword>
<keyword evidence="1" id="KW-0812">Transmembrane</keyword>
<feature type="transmembrane region" description="Helical" evidence="1">
    <location>
        <begin position="364"/>
        <end position="387"/>
    </location>
</feature>
<feature type="transmembrane region" description="Helical" evidence="1">
    <location>
        <begin position="155"/>
        <end position="178"/>
    </location>
</feature>
<dbReference type="InterPro" id="IPR000089">
    <property type="entry name" value="Biotin_lipoyl"/>
</dbReference>
<dbReference type="EMBL" id="CP042912">
    <property type="protein sequence ID" value="QEG21175.1"/>
    <property type="molecule type" value="Genomic_DNA"/>
</dbReference>
<keyword evidence="1" id="KW-1133">Transmembrane helix</keyword>
<protein>
    <submittedName>
        <fullName evidence="3">Peptidase family M50</fullName>
    </submittedName>
</protein>
<feature type="transmembrane region" description="Helical" evidence="1">
    <location>
        <begin position="259"/>
        <end position="281"/>
    </location>
</feature>
<evidence type="ECO:0000256" key="1">
    <source>
        <dbReference type="SAM" id="Phobius"/>
    </source>
</evidence>